<dbReference type="AlphaFoldDB" id="A0A5A9MZP6"/>
<accession>A0A5A9MZP6</accession>
<feature type="region of interest" description="Disordered" evidence="1">
    <location>
        <begin position="271"/>
        <end position="290"/>
    </location>
</feature>
<reference evidence="2 3" key="1">
    <citation type="journal article" date="2019" name="Mol. Ecol. Resour.">
        <title>Chromosome-level genome assembly of Triplophysa tibetana, a fish adapted to the harsh high-altitude environment of the Tibetan Plateau.</title>
        <authorList>
            <person name="Yang X."/>
            <person name="Liu H."/>
            <person name="Ma Z."/>
            <person name="Zou Y."/>
            <person name="Zou M."/>
            <person name="Mao Y."/>
            <person name="Li X."/>
            <person name="Wang H."/>
            <person name="Chen T."/>
            <person name="Wang W."/>
            <person name="Yang R."/>
        </authorList>
    </citation>
    <scope>NUCLEOTIDE SEQUENCE [LARGE SCALE GENOMIC DNA]</scope>
    <source>
        <strain evidence="2">TTIB1903HZAU</strain>
        <tissue evidence="2">Muscle</tissue>
    </source>
</reference>
<gene>
    <name evidence="2" type="ORF">E1301_Tti010996</name>
</gene>
<proteinExistence type="predicted"/>
<dbReference type="Proteomes" id="UP000324632">
    <property type="component" value="Chromosome 25"/>
</dbReference>
<keyword evidence="3" id="KW-1185">Reference proteome</keyword>
<evidence type="ECO:0000313" key="3">
    <source>
        <dbReference type="Proteomes" id="UP000324632"/>
    </source>
</evidence>
<evidence type="ECO:0000256" key="1">
    <source>
        <dbReference type="SAM" id="MobiDB-lite"/>
    </source>
</evidence>
<dbReference type="EMBL" id="SOYY01000025">
    <property type="protein sequence ID" value="KAA0702231.1"/>
    <property type="molecule type" value="Genomic_DNA"/>
</dbReference>
<name>A0A5A9MZP6_9TELE</name>
<evidence type="ECO:0000313" key="2">
    <source>
        <dbReference type="EMBL" id="KAA0702231.1"/>
    </source>
</evidence>
<organism evidence="2 3">
    <name type="scientific">Triplophysa tibetana</name>
    <dbReference type="NCBI Taxonomy" id="1572043"/>
    <lineage>
        <taxon>Eukaryota</taxon>
        <taxon>Metazoa</taxon>
        <taxon>Chordata</taxon>
        <taxon>Craniata</taxon>
        <taxon>Vertebrata</taxon>
        <taxon>Euteleostomi</taxon>
        <taxon>Actinopterygii</taxon>
        <taxon>Neopterygii</taxon>
        <taxon>Teleostei</taxon>
        <taxon>Ostariophysi</taxon>
        <taxon>Cypriniformes</taxon>
        <taxon>Nemacheilidae</taxon>
        <taxon>Triplophysa</taxon>
    </lineage>
</organism>
<comment type="caution">
    <text evidence="2">The sequence shown here is derived from an EMBL/GenBank/DDBJ whole genome shotgun (WGS) entry which is preliminary data.</text>
</comment>
<sequence>MEMELRVIRRLNSSRSERDPHARQLLMRAAYGHFQFISIPERSDVQRTTGGCGASAALALAISPEGTDVEDLQKNKSVSPQADIYQFCLSSVLKPEFSSLYLSPGWLARTPSVNVRTSCCSSQTTQWENHQPHRLGNPLSLTRKKKGRGGGEEKGFYASVPPEHTHTNMPVMPPPTRETSLRPGTCGVESQGRGRRRKAQLTAIEKESRARQPSVETSPSGARPAQHAGPVKKTKLFSQHTFVHPLSPPVELSLSCRAFTVLFSTKPSHRTDCSVHRQEGGSPRGAVSPQLCDSRWGVGRRSSRGLRGRFHREWEEVMGTGEEAMMTSGKRGRLEGALRKSPLMKVWRGSLACAVGPLS</sequence>
<feature type="region of interest" description="Disordered" evidence="1">
    <location>
        <begin position="124"/>
        <end position="228"/>
    </location>
</feature>
<protein>
    <submittedName>
        <fullName evidence="2">Uncharacterized protein</fullName>
    </submittedName>
</protein>